<dbReference type="Pfam" id="PF11611">
    <property type="entry name" value="DUF4352"/>
    <property type="match status" value="1"/>
</dbReference>
<accession>A0AB39J2K7</accession>
<dbReference type="AlphaFoldDB" id="A0AB39J2K7"/>
<dbReference type="PROSITE" id="PS51257">
    <property type="entry name" value="PROKAR_LIPOPROTEIN"/>
    <property type="match status" value="1"/>
</dbReference>
<dbReference type="EMBL" id="CP162911">
    <property type="protein sequence ID" value="XDL60292.1"/>
    <property type="molecule type" value="Genomic_DNA"/>
</dbReference>
<dbReference type="Proteomes" id="UP000517315">
    <property type="component" value="Unassembled WGS sequence"/>
</dbReference>
<organism evidence="5">
    <name type="scientific">Bacillus aerius</name>
    <dbReference type="NCBI Taxonomy" id="293388"/>
    <lineage>
        <taxon>Bacteria</taxon>
        <taxon>Bacillati</taxon>
        <taxon>Bacillota</taxon>
        <taxon>Bacilli</taxon>
        <taxon>Bacillales</taxon>
        <taxon>Bacillaceae</taxon>
        <taxon>Bacillus</taxon>
    </lineage>
</organism>
<feature type="compositionally biased region" description="Basic and acidic residues" evidence="2">
    <location>
        <begin position="47"/>
        <end position="56"/>
    </location>
</feature>
<evidence type="ECO:0000256" key="2">
    <source>
        <dbReference type="SAM" id="MobiDB-lite"/>
    </source>
</evidence>
<keyword evidence="6" id="KW-1185">Reference proteome</keyword>
<dbReference type="RefSeq" id="WP_017358258.1">
    <property type="nucleotide sequence ID" value="NZ_CP162911.1"/>
</dbReference>
<protein>
    <submittedName>
        <fullName evidence="5">DUF4352 domain-containing protein</fullName>
    </submittedName>
</protein>
<evidence type="ECO:0000256" key="1">
    <source>
        <dbReference type="ARBA" id="ARBA00022729"/>
    </source>
</evidence>
<evidence type="ECO:0000259" key="3">
    <source>
        <dbReference type="Pfam" id="PF11611"/>
    </source>
</evidence>
<dbReference type="Gene3D" id="2.60.40.1240">
    <property type="match status" value="1"/>
</dbReference>
<dbReference type="InterPro" id="IPR029050">
    <property type="entry name" value="Immunoprotect_excell_Ig-like"/>
</dbReference>
<feature type="compositionally biased region" description="Polar residues" evidence="2">
    <location>
        <begin position="35"/>
        <end position="46"/>
    </location>
</feature>
<gene>
    <name evidence="5" type="ORF">AB4922_13025</name>
    <name evidence="4" type="ORF">HNP39_002215</name>
</gene>
<dbReference type="InterPro" id="IPR029051">
    <property type="entry name" value="DUF4352"/>
</dbReference>
<evidence type="ECO:0000313" key="5">
    <source>
        <dbReference type="EMBL" id="XDL60292.1"/>
    </source>
</evidence>
<evidence type="ECO:0000313" key="6">
    <source>
        <dbReference type="Proteomes" id="UP000517315"/>
    </source>
</evidence>
<name>A0AB39J2K7_9BACI</name>
<reference evidence="4 6" key="1">
    <citation type="submission" date="2020-08" db="EMBL/GenBank/DDBJ databases">
        <title>Functional genomics of gut bacteria from endangered species of beetles.</title>
        <authorList>
            <person name="Carlos-Shanley C."/>
        </authorList>
    </citation>
    <scope>NUCLEOTIDE SEQUENCE [LARGE SCALE GENOMIC DNA]</scope>
    <source>
        <strain evidence="4 6">S00152</strain>
    </source>
</reference>
<feature type="domain" description="DUF4352" evidence="3">
    <location>
        <begin position="57"/>
        <end position="182"/>
    </location>
</feature>
<sequence>MKKFFKIGCLSIIILILIIIFVSCMAGGGSKKDNTSNTGSKNAVTSSEKKNDKEKTHKIGDKVAVEDFTYQVNSVTEAKSLQKQYMSDVTTDGKFVIVEVTVKNTGKKGRMVDTEMFRLIGKDGTEYKSLATNNMYVNDTDSSFFLKQINPKLSKKGRIAFEVPNEKKFSLQVSSGLGWTGGKYKTIDLSK</sequence>
<feature type="region of interest" description="Disordered" evidence="2">
    <location>
        <begin position="29"/>
        <end position="56"/>
    </location>
</feature>
<dbReference type="EMBL" id="JACJIG010000003">
    <property type="protein sequence ID" value="MBA8918474.1"/>
    <property type="molecule type" value="Genomic_DNA"/>
</dbReference>
<proteinExistence type="predicted"/>
<keyword evidence="1" id="KW-0732">Signal</keyword>
<evidence type="ECO:0000313" key="4">
    <source>
        <dbReference type="EMBL" id="MBA8918474.1"/>
    </source>
</evidence>
<reference evidence="5" key="2">
    <citation type="submission" date="2024-07" db="EMBL/GenBank/DDBJ databases">
        <authorList>
            <person name="Wang K."/>
            <person name="Liang S."/>
            <person name="Wang S."/>
        </authorList>
    </citation>
    <scope>NUCLEOTIDE SEQUENCE</scope>
    <source>
        <strain evidence="5">KW1</strain>
    </source>
</reference>
<dbReference type="GeneID" id="66364104"/>